<dbReference type="EMBL" id="JASJEU010000020">
    <property type="protein sequence ID" value="MDJ1651232.1"/>
    <property type="molecule type" value="Genomic_DNA"/>
</dbReference>
<reference evidence="2 3" key="1">
    <citation type="submission" date="2023-05" db="EMBL/GenBank/DDBJ databases">
        <title>Gordonibacter KGMB12511T sp. nov., isolated from faeces of healthy Korean.</title>
        <authorList>
            <person name="Kim H.S."/>
            <person name="Kim J.-S."/>
            <person name="Suh M.K."/>
            <person name="Eom M.K."/>
            <person name="Do H.E."/>
            <person name="Lee J.-S."/>
        </authorList>
    </citation>
    <scope>NUCLEOTIDE SEQUENCE [LARGE SCALE GENOMIC DNA]</scope>
    <source>
        <strain evidence="2 3">KGMB12511</strain>
    </source>
</reference>
<name>A0ABT7DPA6_9ACTN</name>
<keyword evidence="3" id="KW-1185">Reference proteome</keyword>
<evidence type="ECO:0008006" key="4">
    <source>
        <dbReference type="Google" id="ProtNLM"/>
    </source>
</evidence>
<evidence type="ECO:0000313" key="3">
    <source>
        <dbReference type="Proteomes" id="UP001232750"/>
    </source>
</evidence>
<gene>
    <name evidence="2" type="ORF">QNJ86_10510</name>
</gene>
<comment type="caution">
    <text evidence="2">The sequence shown here is derived from an EMBL/GenBank/DDBJ whole genome shotgun (WGS) entry which is preliminary data.</text>
</comment>
<dbReference type="Proteomes" id="UP001232750">
    <property type="component" value="Unassembled WGS sequence"/>
</dbReference>
<proteinExistence type="predicted"/>
<evidence type="ECO:0000256" key="1">
    <source>
        <dbReference type="SAM" id="SignalP"/>
    </source>
</evidence>
<protein>
    <recommendedName>
        <fullName evidence="4">WxL domain-containing protein</fullName>
    </recommendedName>
</protein>
<feature type="signal peptide" evidence="1">
    <location>
        <begin position="1"/>
        <end position="24"/>
    </location>
</feature>
<sequence length="227" mass="22735">MKKKTVAALALSAVLAMGTVPAFAADPEGTVTAPEDFDYNSTTGVNSQSTTVSVKTIVGQISAAIPLNATIIAKMGGGSITAPKPADDGYCIKNNSIFPIKVTKAEAKQGEGWVLKTDANVSGTADPTDTTTKIGDISLKLTPGASSTAWDMGSAFATSKDWEIGAASSASAPGVLTLKLEGKTSKLRQAYDKNAVEAVTITYTIDAAPADTSASGGDEAGGGGAGA</sequence>
<keyword evidence="1" id="KW-0732">Signal</keyword>
<evidence type="ECO:0000313" key="2">
    <source>
        <dbReference type="EMBL" id="MDJ1651232.1"/>
    </source>
</evidence>
<dbReference type="RefSeq" id="WP_283832577.1">
    <property type="nucleotide sequence ID" value="NZ_JASJEU010000020.1"/>
</dbReference>
<accession>A0ABT7DPA6</accession>
<organism evidence="2 3">
    <name type="scientific">Gordonibacter faecis</name>
    <dbReference type="NCBI Taxonomy" id="3047475"/>
    <lineage>
        <taxon>Bacteria</taxon>
        <taxon>Bacillati</taxon>
        <taxon>Actinomycetota</taxon>
        <taxon>Coriobacteriia</taxon>
        <taxon>Eggerthellales</taxon>
        <taxon>Eggerthellaceae</taxon>
        <taxon>Gordonibacter</taxon>
    </lineage>
</organism>
<feature type="chain" id="PRO_5046312815" description="WxL domain-containing protein" evidence="1">
    <location>
        <begin position="25"/>
        <end position="227"/>
    </location>
</feature>